<keyword evidence="2" id="KW-0805">Transcription regulation</keyword>
<name>A0A9D5A6W4_PEA</name>
<reference evidence="6 7" key="1">
    <citation type="journal article" date="2022" name="Nat. Genet.">
        <title>Improved pea reference genome and pan-genome highlight genomic features and evolutionary characteristics.</title>
        <authorList>
            <person name="Yang T."/>
            <person name="Liu R."/>
            <person name="Luo Y."/>
            <person name="Hu S."/>
            <person name="Wang D."/>
            <person name="Wang C."/>
            <person name="Pandey M.K."/>
            <person name="Ge S."/>
            <person name="Xu Q."/>
            <person name="Li N."/>
            <person name="Li G."/>
            <person name="Huang Y."/>
            <person name="Saxena R.K."/>
            <person name="Ji Y."/>
            <person name="Li M."/>
            <person name="Yan X."/>
            <person name="He Y."/>
            <person name="Liu Y."/>
            <person name="Wang X."/>
            <person name="Xiang C."/>
            <person name="Varshney R.K."/>
            <person name="Ding H."/>
            <person name="Gao S."/>
            <person name="Zong X."/>
        </authorList>
    </citation>
    <scope>NUCLEOTIDE SEQUENCE [LARGE SCALE GENOMIC DNA]</scope>
    <source>
        <strain evidence="6 7">cv. Zhongwan 6</strain>
    </source>
</reference>
<keyword evidence="3" id="KW-0804">Transcription</keyword>
<dbReference type="Pfam" id="PF03514">
    <property type="entry name" value="GRAS"/>
    <property type="match status" value="1"/>
</dbReference>
<comment type="caution">
    <text evidence="6">The sequence shown here is derived from an EMBL/GenBank/DDBJ whole genome shotgun (WGS) entry which is preliminary data.</text>
</comment>
<evidence type="ECO:0000313" key="6">
    <source>
        <dbReference type="EMBL" id="KAI5394865.1"/>
    </source>
</evidence>
<organism evidence="6 7">
    <name type="scientific">Pisum sativum</name>
    <name type="common">Garden pea</name>
    <name type="synonym">Lathyrus oleraceus</name>
    <dbReference type="NCBI Taxonomy" id="3888"/>
    <lineage>
        <taxon>Eukaryota</taxon>
        <taxon>Viridiplantae</taxon>
        <taxon>Streptophyta</taxon>
        <taxon>Embryophyta</taxon>
        <taxon>Tracheophyta</taxon>
        <taxon>Spermatophyta</taxon>
        <taxon>Magnoliopsida</taxon>
        <taxon>eudicotyledons</taxon>
        <taxon>Gunneridae</taxon>
        <taxon>Pentapetalae</taxon>
        <taxon>rosids</taxon>
        <taxon>fabids</taxon>
        <taxon>Fabales</taxon>
        <taxon>Fabaceae</taxon>
        <taxon>Papilionoideae</taxon>
        <taxon>50 kb inversion clade</taxon>
        <taxon>NPAAA clade</taxon>
        <taxon>Hologalegina</taxon>
        <taxon>IRL clade</taxon>
        <taxon>Fabeae</taxon>
        <taxon>Lathyrus</taxon>
    </lineage>
</organism>
<evidence type="ECO:0000256" key="4">
    <source>
        <dbReference type="ARBA" id="ARBA00023242"/>
    </source>
</evidence>
<evidence type="ECO:0000256" key="2">
    <source>
        <dbReference type="ARBA" id="ARBA00023015"/>
    </source>
</evidence>
<dbReference type="GO" id="GO:0009610">
    <property type="term" value="P:response to symbiotic fungus"/>
    <property type="evidence" value="ECO:0007669"/>
    <property type="project" value="UniProtKB-ARBA"/>
</dbReference>
<keyword evidence="7" id="KW-1185">Reference proteome</keyword>
<evidence type="ECO:0000313" key="7">
    <source>
        <dbReference type="Proteomes" id="UP001058974"/>
    </source>
</evidence>
<feature type="region of interest" description="Leucine repeat II (LRII)" evidence="5">
    <location>
        <begin position="45"/>
        <end position="77"/>
    </location>
</feature>
<dbReference type="GO" id="GO:0005634">
    <property type="term" value="C:nucleus"/>
    <property type="evidence" value="ECO:0007669"/>
    <property type="project" value="UniProtKB-SubCell"/>
</dbReference>
<gene>
    <name evidence="6" type="ORF">KIW84_061477</name>
</gene>
<comment type="similarity">
    <text evidence="5">Belongs to the GRAS family.</text>
</comment>
<dbReference type="PANTHER" id="PTHR31636">
    <property type="entry name" value="OSJNBA0084A10.13 PROTEIN-RELATED"/>
    <property type="match status" value="1"/>
</dbReference>
<keyword evidence="4" id="KW-0539">Nucleus</keyword>
<comment type="caution">
    <text evidence="5">Lacks conserved residue(s) required for the propagation of feature annotation.</text>
</comment>
<dbReference type="PROSITE" id="PS50985">
    <property type="entry name" value="GRAS"/>
    <property type="match status" value="1"/>
</dbReference>
<protein>
    <submittedName>
        <fullName evidence="6">Uncharacterized protein</fullName>
    </submittedName>
</protein>
<proteinExistence type="inferred from homology"/>
<evidence type="ECO:0000256" key="1">
    <source>
        <dbReference type="ARBA" id="ARBA00004123"/>
    </source>
</evidence>
<evidence type="ECO:0000256" key="5">
    <source>
        <dbReference type="PROSITE-ProRule" id="PRU01191"/>
    </source>
</evidence>
<feature type="region of interest" description="SAW" evidence="5">
    <location>
        <begin position="174"/>
        <end position="225"/>
    </location>
</feature>
<dbReference type="Gramene" id="Psat06G0147700-T1">
    <property type="protein sequence ID" value="KAI5394865.1"/>
    <property type="gene ID" value="KIW84_061477"/>
</dbReference>
<dbReference type="Proteomes" id="UP001058974">
    <property type="component" value="Chromosome 6"/>
</dbReference>
<dbReference type="EMBL" id="JAMSHJ010000006">
    <property type="protein sequence ID" value="KAI5394865.1"/>
    <property type="molecule type" value="Genomic_DNA"/>
</dbReference>
<dbReference type="InterPro" id="IPR005202">
    <property type="entry name" value="TF_GRAS"/>
</dbReference>
<comment type="subcellular location">
    <subcellularLocation>
        <location evidence="1">Nucleus</location>
    </subcellularLocation>
</comment>
<evidence type="ECO:0000256" key="3">
    <source>
        <dbReference type="ARBA" id="ARBA00023163"/>
    </source>
</evidence>
<sequence length="225" mass="25601">MQITTLIDVIADRHEVAPLIKLTVSDHANSSDHELPPKLDLSYEELGSKLVNFARSRNVTLEFRVVSSSYTNDETLSNSNSYVHESISSSAATTTITSLRSLFHKALRGLDPTLVVLVDEDVDLTSSNLVSRLRSAFNYLWIPYDTEETFLPRGSKQRQWYEADICWKIENVIDPEGVQRVERVERVQRMRNANFQGVGFGEECVVEVKPMLDGTCCWMGIEERR</sequence>
<dbReference type="AlphaFoldDB" id="A0A9D5A6W4"/>
<accession>A0A9D5A6W4</accession>